<dbReference type="Proteomes" id="UP000288215">
    <property type="component" value="Unassembled WGS sequence"/>
</dbReference>
<dbReference type="Gene3D" id="3.60.15.10">
    <property type="entry name" value="Ribonuclease Z/Hydroxyacylglutathione hydrolase-like"/>
    <property type="match status" value="1"/>
</dbReference>
<protein>
    <recommendedName>
        <fullName evidence="2">UPF0173 metal-dependent hydrolase Metus_1019</fullName>
    </recommendedName>
</protein>
<dbReference type="PANTHER" id="PTHR43546:SF3">
    <property type="entry name" value="UPF0173 METAL-DEPENDENT HYDROLASE MJ1163"/>
    <property type="match status" value="1"/>
</dbReference>
<dbReference type="GO" id="GO:0016787">
    <property type="term" value="F:hydrolase activity"/>
    <property type="evidence" value="ECO:0007669"/>
    <property type="project" value="UniProtKB-UniRule"/>
</dbReference>
<name>A0A3S3RZH0_METS7</name>
<dbReference type="AlphaFoldDB" id="A0A3S3RZH0"/>
<dbReference type="InterPro" id="IPR001279">
    <property type="entry name" value="Metallo-B-lactamas"/>
</dbReference>
<evidence type="ECO:0000313" key="5">
    <source>
        <dbReference type="Proteomes" id="UP000288215"/>
    </source>
</evidence>
<comment type="similarity">
    <text evidence="2">Belongs to the UPF0173 family.</text>
</comment>
<keyword evidence="1 2" id="KW-0378">Hydrolase</keyword>
<dbReference type="InterPro" id="IPR050114">
    <property type="entry name" value="UPF0173_UPF0282_UlaG_hydrolase"/>
</dbReference>
<feature type="domain" description="Metallo-beta-lactamase" evidence="3">
    <location>
        <begin position="7"/>
        <end position="181"/>
    </location>
</feature>
<dbReference type="EMBL" id="RXGA01000003">
    <property type="protein sequence ID" value="RWX73045.1"/>
    <property type="molecule type" value="Genomic_DNA"/>
</dbReference>
<evidence type="ECO:0000313" key="4">
    <source>
        <dbReference type="EMBL" id="RWX73045.1"/>
    </source>
</evidence>
<dbReference type="PANTHER" id="PTHR43546">
    <property type="entry name" value="UPF0173 METAL-DEPENDENT HYDROLASE MJ1163-RELATED"/>
    <property type="match status" value="1"/>
</dbReference>
<dbReference type="NCBIfam" id="NF001911">
    <property type="entry name" value="PRK00685.1"/>
    <property type="match status" value="1"/>
</dbReference>
<evidence type="ECO:0000256" key="2">
    <source>
        <dbReference type="HAMAP-Rule" id="MF_00457"/>
    </source>
</evidence>
<dbReference type="HAMAP" id="MF_00457">
    <property type="entry name" value="UPF0173"/>
    <property type="match status" value="1"/>
</dbReference>
<dbReference type="InterPro" id="IPR036866">
    <property type="entry name" value="RibonucZ/Hydroxyglut_hydro"/>
</dbReference>
<evidence type="ECO:0000256" key="1">
    <source>
        <dbReference type="ARBA" id="ARBA00022801"/>
    </source>
</evidence>
<proteinExistence type="inferred from homology"/>
<dbReference type="SUPFAM" id="SSF56281">
    <property type="entry name" value="Metallo-hydrolase/oxidoreductase"/>
    <property type="match status" value="1"/>
</dbReference>
<dbReference type="InterPro" id="IPR022877">
    <property type="entry name" value="UPF0173"/>
</dbReference>
<dbReference type="SMART" id="SM00849">
    <property type="entry name" value="Lactamase_B"/>
    <property type="match status" value="1"/>
</dbReference>
<accession>A0A3S3RZH0</accession>
<gene>
    <name evidence="4" type="ORF">Metus_1019</name>
</gene>
<sequence>MKIIYLGHAGFGIVLDGVSIVVDPYISKNPSSRLGLADVPRADIVAVTHSHFDHFGDAAEIAKRDGSCFVAVYDTVEIAEREGVLRTEAMNVGGSCIVKGIKIDCVPALHTGNPCGFVFSGKGGRVYHAGDTGLFGDMKLIGEICRPDVVMLPIGGRFTMGPEEAAIATGLIRPKTVIPMHYNTFEAIRQDPHRFASLVKERSDAKVIIMKEGDSIEI</sequence>
<evidence type="ECO:0000259" key="3">
    <source>
        <dbReference type="SMART" id="SM00849"/>
    </source>
</evidence>
<reference evidence="4 5" key="1">
    <citation type="submission" date="2018-12" db="EMBL/GenBank/DDBJ databases">
        <title>The complete genome of the methanogenic archaea of the candidate phylum Verstraetearchaeota, obtained from the metagenome of underground thermal water.</title>
        <authorList>
            <person name="Kadnikov V.V."/>
            <person name="Mardanov A.V."/>
            <person name="Beletsky A.V."/>
            <person name="Karnachuk O.V."/>
            <person name="Ravin N.V."/>
        </authorList>
    </citation>
    <scope>NUCLEOTIDE SEQUENCE [LARGE SCALE GENOMIC DNA]</scope>
    <source>
        <strain evidence="4">Ch88</strain>
    </source>
</reference>
<organism evidence="4 5">
    <name type="scientific">Methanosuratincola subterraneus</name>
    <dbReference type="NCBI Taxonomy" id="2593994"/>
    <lineage>
        <taxon>Archaea</taxon>
        <taxon>Thermoproteota</taxon>
        <taxon>Methanosuratincolia</taxon>
        <taxon>Candidatus Methanomethylicales</taxon>
        <taxon>Candidatus Methanomethylicaceae</taxon>
        <taxon>Candidatus Methanosuratincola (ex Vanwonterghem et al. 2016)</taxon>
    </lineage>
</organism>
<comment type="caution">
    <text evidence="4">The sequence shown here is derived from an EMBL/GenBank/DDBJ whole genome shotgun (WGS) entry which is preliminary data.</text>
</comment>
<dbReference type="Pfam" id="PF13483">
    <property type="entry name" value="Lactamase_B_3"/>
    <property type="match status" value="1"/>
</dbReference>